<evidence type="ECO:0000256" key="1">
    <source>
        <dbReference type="SAM" id="Phobius"/>
    </source>
</evidence>
<gene>
    <name evidence="2" type="ORF">BIGA_1221</name>
</gene>
<accession>A0A087APC5</accession>
<name>A0A087APC5_9BIFI</name>
<dbReference type="Proteomes" id="UP000029046">
    <property type="component" value="Unassembled WGS sequence"/>
</dbReference>
<keyword evidence="1" id="KW-1133">Transmembrane helix</keyword>
<keyword evidence="3" id="KW-1185">Reference proteome</keyword>
<organism evidence="2 3">
    <name type="scientific">Bifidobacterium pullorum subsp. gallinarum</name>
    <dbReference type="NCBI Taxonomy" id="78344"/>
    <lineage>
        <taxon>Bacteria</taxon>
        <taxon>Bacillati</taxon>
        <taxon>Actinomycetota</taxon>
        <taxon>Actinomycetes</taxon>
        <taxon>Bifidobacteriales</taxon>
        <taxon>Bifidobacteriaceae</taxon>
        <taxon>Bifidobacterium</taxon>
    </lineage>
</organism>
<dbReference type="AlphaFoldDB" id="A0A087APC5"/>
<keyword evidence="1" id="KW-0812">Transmembrane</keyword>
<sequence>MMETMTDEYVDYMADSGSSADQIVAGFHAIDERVNAMREQRLNDPDSLGDKLIKYFIPTLAGLVAGKLFQALWNRGTSRTAKAAAGENAQQGLLMSVLFAGASAAFGAILTTLADRGSKAFVNRRHRRHG</sequence>
<dbReference type="eggNOG" id="ENOG5031Y80">
    <property type="taxonomic scope" value="Bacteria"/>
</dbReference>
<feature type="transmembrane region" description="Helical" evidence="1">
    <location>
        <begin position="93"/>
        <end position="114"/>
    </location>
</feature>
<comment type="caution">
    <text evidence="2">The sequence shown here is derived from an EMBL/GenBank/DDBJ whole genome shotgun (WGS) entry which is preliminary data.</text>
</comment>
<proteinExistence type="predicted"/>
<dbReference type="EMBL" id="JGYX01000005">
    <property type="protein sequence ID" value="KFI60625.1"/>
    <property type="molecule type" value="Genomic_DNA"/>
</dbReference>
<evidence type="ECO:0000313" key="2">
    <source>
        <dbReference type="EMBL" id="KFI60625.1"/>
    </source>
</evidence>
<evidence type="ECO:0008006" key="4">
    <source>
        <dbReference type="Google" id="ProtNLM"/>
    </source>
</evidence>
<dbReference type="InterPro" id="IPR025329">
    <property type="entry name" value="DUF4235"/>
</dbReference>
<keyword evidence="1" id="KW-0472">Membrane</keyword>
<evidence type="ECO:0000313" key="3">
    <source>
        <dbReference type="Proteomes" id="UP000029046"/>
    </source>
</evidence>
<reference evidence="2 3" key="1">
    <citation type="submission" date="2014-03" db="EMBL/GenBank/DDBJ databases">
        <title>Genomics of Bifidobacteria.</title>
        <authorList>
            <person name="Ventura M."/>
            <person name="Milani C."/>
            <person name="Lugli G.A."/>
        </authorList>
    </citation>
    <scope>NUCLEOTIDE SEQUENCE [LARGE SCALE GENOMIC DNA]</scope>
    <source>
        <strain evidence="2 3">LMG 11586</strain>
    </source>
</reference>
<protein>
    <recommendedName>
        <fullName evidence="4">DUF4235 domain-containing protein</fullName>
    </recommendedName>
</protein>
<dbReference type="Pfam" id="PF14019">
    <property type="entry name" value="DUF4235"/>
    <property type="match status" value="1"/>
</dbReference>